<evidence type="ECO:0000313" key="2">
    <source>
        <dbReference type="Proteomes" id="UP001589575"/>
    </source>
</evidence>
<sequence>MRSNARLSGRAPFARDLLVTGSSPGRSRWVGWPIPDGTRR</sequence>
<dbReference type="EMBL" id="JBHMFI010000023">
    <property type="protein sequence ID" value="MFB9075458.1"/>
    <property type="molecule type" value="Genomic_DNA"/>
</dbReference>
<name>A0ABV5G942_9MICC</name>
<comment type="caution">
    <text evidence="1">The sequence shown here is derived from an EMBL/GenBank/DDBJ whole genome shotgun (WGS) entry which is preliminary data.</text>
</comment>
<gene>
    <name evidence="1" type="ORF">ACFFX0_31560</name>
</gene>
<keyword evidence="2" id="KW-1185">Reference proteome</keyword>
<reference evidence="1 2" key="1">
    <citation type="submission" date="2024-09" db="EMBL/GenBank/DDBJ databases">
        <authorList>
            <person name="Sun Q."/>
            <person name="Mori K."/>
        </authorList>
    </citation>
    <scope>NUCLEOTIDE SEQUENCE [LARGE SCALE GENOMIC DNA]</scope>
    <source>
        <strain evidence="1 2">CCM 7609</strain>
    </source>
</reference>
<accession>A0ABV5G942</accession>
<protein>
    <submittedName>
        <fullName evidence="1">Uncharacterized protein</fullName>
    </submittedName>
</protein>
<evidence type="ECO:0000313" key="1">
    <source>
        <dbReference type="EMBL" id="MFB9075458.1"/>
    </source>
</evidence>
<proteinExistence type="predicted"/>
<dbReference type="Proteomes" id="UP001589575">
    <property type="component" value="Unassembled WGS sequence"/>
</dbReference>
<organism evidence="1 2">
    <name type="scientific">Citricoccus parietis</name>
    <dbReference type="NCBI Taxonomy" id="592307"/>
    <lineage>
        <taxon>Bacteria</taxon>
        <taxon>Bacillati</taxon>
        <taxon>Actinomycetota</taxon>
        <taxon>Actinomycetes</taxon>
        <taxon>Micrococcales</taxon>
        <taxon>Micrococcaceae</taxon>
        <taxon>Citricoccus</taxon>
    </lineage>
</organism>